<reference evidence="2 3" key="1">
    <citation type="submission" date="2015-08" db="EMBL/GenBank/DDBJ databases">
        <authorList>
            <person name="Babu N.S."/>
            <person name="Beckwith C.J."/>
            <person name="Beseler K.G."/>
            <person name="Brison A."/>
            <person name="Carone J.V."/>
            <person name="Caskin T.P."/>
            <person name="Diamond M."/>
            <person name="Durham M.E."/>
            <person name="Foxe J.M."/>
            <person name="Go M."/>
            <person name="Henderson B.A."/>
            <person name="Jones I.B."/>
            <person name="McGettigan J.A."/>
            <person name="Micheletti S.J."/>
            <person name="Nasrallah M.E."/>
            <person name="Ortiz D."/>
            <person name="Piller C.R."/>
            <person name="Privatt S.R."/>
            <person name="Schneider S.L."/>
            <person name="Sharp S."/>
            <person name="Smith T.C."/>
            <person name="Stanton J.D."/>
            <person name="Ullery H.E."/>
            <person name="Wilson R.J."/>
            <person name="Serrano M.G."/>
            <person name="Buck G."/>
            <person name="Lee V."/>
            <person name="Wang Y."/>
            <person name="Carvalho R."/>
            <person name="Voegtly L."/>
            <person name="Shi R."/>
            <person name="Duckworth R."/>
            <person name="Johnson A."/>
            <person name="Loviza R."/>
            <person name="Walstead R."/>
            <person name="Shah Z."/>
            <person name="Kiflezghi M."/>
            <person name="Wade K."/>
            <person name="Ball S.L."/>
            <person name="Bradley K.W."/>
            <person name="Asai D.J."/>
            <person name="Bowman C.A."/>
            <person name="Russell D.A."/>
            <person name="Pope W.H."/>
            <person name="Jacobs-Sera D."/>
            <person name="Hendrix R.W."/>
            <person name="Hatfull G.F."/>
        </authorList>
    </citation>
    <scope>NUCLEOTIDE SEQUENCE [LARGE SCALE GENOMIC DNA]</scope>
    <source>
        <strain evidence="2 3">DSM 27648</strain>
    </source>
</reference>
<evidence type="ECO:0000256" key="1">
    <source>
        <dbReference type="SAM" id="SignalP"/>
    </source>
</evidence>
<evidence type="ECO:0000313" key="2">
    <source>
        <dbReference type="EMBL" id="AKV00196.1"/>
    </source>
</evidence>
<dbReference type="SMART" id="SM00706">
    <property type="entry name" value="TECPR"/>
    <property type="match status" value="2"/>
</dbReference>
<protein>
    <submittedName>
        <fullName evidence="2">Type IV fimbrial biogenesis protein PilY1</fullName>
    </submittedName>
</protein>
<dbReference type="AlphaFoldDB" id="A0A0K1Q301"/>
<feature type="signal peptide" evidence="1">
    <location>
        <begin position="1"/>
        <end position="26"/>
    </location>
</feature>
<name>A0A0K1Q301_9BACT</name>
<dbReference type="RefSeq" id="WP_146651528.1">
    <property type="nucleotide sequence ID" value="NZ_CP012333.1"/>
</dbReference>
<dbReference type="EMBL" id="CP012333">
    <property type="protein sequence ID" value="AKV00196.1"/>
    <property type="molecule type" value="Genomic_DNA"/>
</dbReference>
<dbReference type="PROSITE" id="PS51257">
    <property type="entry name" value="PROKAR_LIPOPROTEIN"/>
    <property type="match status" value="1"/>
</dbReference>
<dbReference type="STRING" id="1391654.AKJ09_06859"/>
<keyword evidence="1" id="KW-0732">Signal</keyword>
<proteinExistence type="predicted"/>
<organism evidence="2 3">
    <name type="scientific">Labilithrix luteola</name>
    <dbReference type="NCBI Taxonomy" id="1391654"/>
    <lineage>
        <taxon>Bacteria</taxon>
        <taxon>Pseudomonadati</taxon>
        <taxon>Myxococcota</taxon>
        <taxon>Polyangia</taxon>
        <taxon>Polyangiales</taxon>
        <taxon>Labilitrichaceae</taxon>
        <taxon>Labilithrix</taxon>
    </lineage>
</organism>
<dbReference type="KEGG" id="llu:AKJ09_06859"/>
<evidence type="ECO:0000313" key="3">
    <source>
        <dbReference type="Proteomes" id="UP000064967"/>
    </source>
</evidence>
<sequence length="418" mass="43930">MKRRWKTGALALATGPLLAIPIAAFASCATNSDERETSSEDASILLPDGNPAADAEVDVDAGPADAGCEPTDPGCTTEVVDCSTVDWCLVPTTVSPLNALLAIWGTSNDDVWAVGSGGTIIHYDGTVWAPVPSGVQNTFFDIWGSGPNDIWVVSSTRLVLHGTGLQNGAAAWENVPTSLPEASETAVRAVWGSSASDVRIGSRGFTFQAAGKSYTGNQFLRTEYEDGGIGWRPIQGTETVTRYWASSPADVWMTADNSTYAPQERGKTLHGMPSDAGADASPIADSLSWAPVDSQTNVTLLSIWGSSASDVWAVGGLGTIRHITPADERWQQVESKTIQPLRSVWGSGPNDIWVVGDGGTILHYDGTAFAPATVQLPLGRKPNLRAVWGSGPNDVWVVGDGVVLHYTGPKPGKQAGSQ</sequence>
<dbReference type="OrthoDB" id="8093255at2"/>
<gene>
    <name evidence="2" type="ORF">AKJ09_06859</name>
</gene>
<keyword evidence="3" id="KW-1185">Reference proteome</keyword>
<accession>A0A0K1Q301</accession>
<dbReference type="PATRIC" id="fig|1391654.3.peg.6967"/>
<feature type="chain" id="PRO_5005466722" evidence="1">
    <location>
        <begin position="27"/>
        <end position="418"/>
    </location>
</feature>
<dbReference type="Proteomes" id="UP000064967">
    <property type="component" value="Chromosome"/>
</dbReference>
<dbReference type="InterPro" id="IPR006624">
    <property type="entry name" value="Beta-propeller_rpt_TECPR"/>
</dbReference>